<dbReference type="EMBL" id="CP136920">
    <property type="protein sequence ID" value="WOO41633.1"/>
    <property type="molecule type" value="Genomic_DNA"/>
</dbReference>
<dbReference type="KEGG" id="puo:RZN69_00935"/>
<keyword evidence="3" id="KW-1185">Reference proteome</keyword>
<protein>
    <submittedName>
        <fullName evidence="2">Uncharacterized protein</fullName>
    </submittedName>
</protein>
<keyword evidence="1" id="KW-0175">Coiled coil</keyword>
<dbReference type="Proteomes" id="UP001304300">
    <property type="component" value="Chromosome"/>
</dbReference>
<feature type="coiled-coil region" evidence="1">
    <location>
        <begin position="56"/>
        <end position="247"/>
    </location>
</feature>
<accession>A0AAQ3QRU0</accession>
<organism evidence="2 3">
    <name type="scientific">Rubellicoccus peritrichatus</name>
    <dbReference type="NCBI Taxonomy" id="3080537"/>
    <lineage>
        <taxon>Bacteria</taxon>
        <taxon>Pseudomonadati</taxon>
        <taxon>Verrucomicrobiota</taxon>
        <taxon>Opitutia</taxon>
        <taxon>Puniceicoccales</taxon>
        <taxon>Cerasicoccaceae</taxon>
        <taxon>Rubellicoccus</taxon>
    </lineage>
</organism>
<reference evidence="2 3" key="1">
    <citation type="submission" date="2023-10" db="EMBL/GenBank/DDBJ databases">
        <title>Rubellicoccus peritrichatus gen. nov., sp. nov., isolated from an algae of coral reef tank.</title>
        <authorList>
            <person name="Luo J."/>
        </authorList>
    </citation>
    <scope>NUCLEOTIDE SEQUENCE [LARGE SCALE GENOMIC DNA]</scope>
    <source>
        <strain evidence="2 3">CR14</strain>
    </source>
</reference>
<evidence type="ECO:0000313" key="2">
    <source>
        <dbReference type="EMBL" id="WOO41633.1"/>
    </source>
</evidence>
<evidence type="ECO:0000313" key="3">
    <source>
        <dbReference type="Proteomes" id="UP001304300"/>
    </source>
</evidence>
<sequence length="494" mass="54922">MSRSLLLVICDFLLLSLLALARFDDPKEQEQTQELTAEELAAADSAVDKDLVEILKLSLEAEKAGTEDLAQTLEQTRESLEAREKTLAEKEERLSKVEMTAEQLAAEKAAIEKARAEAEAERERLAQEAATIQEKLRTADTERVELAKSLAEAKETSAVSSERLKSMQEEMQEQQRMLENLRQERERLASEKAIAEQEKLTLESKLTVAEAEARVFATTLQTARADIEATREEKKAIQQTADKLAEGVGVLAESTRGIQEEVKALQPQSLNTLFDRYRSNRVRLVFETQESTLFGTTSGDYTADTMLAGDGERLYAIVHIDETPFRTSGLKAVSAQLEMGGRVFRIPQVGFLASDPRIVAVAIPQSLAESNGVEPFNLSKDPLRYPDAVLIDSGQNYYGESPFKLDPADPRYVRFKSDLFSRIFGEFSPNRGDIVLAKTGEFLGIMVNNSYGLVVPALSSRATLSLGEDFSEERADSVRKMVNTVTNRLPEDLR</sequence>
<dbReference type="AlphaFoldDB" id="A0AAQ3QRU0"/>
<evidence type="ECO:0000256" key="1">
    <source>
        <dbReference type="SAM" id="Coils"/>
    </source>
</evidence>
<dbReference type="RefSeq" id="WP_317834117.1">
    <property type="nucleotide sequence ID" value="NZ_CP136920.1"/>
</dbReference>
<name>A0AAQ3QRU0_9BACT</name>
<gene>
    <name evidence="2" type="ORF">RZN69_00935</name>
</gene>
<proteinExistence type="predicted"/>